<keyword evidence="2" id="KW-1185">Reference proteome</keyword>
<evidence type="ECO:0000313" key="1">
    <source>
        <dbReference type="EMBL" id="EMA17285.1"/>
    </source>
</evidence>
<sequence length="237" mass="25451">MGATQTRGVPRDSLADVADSIETPTLALSQPKNYLGVPIAVLAPRDTGALVMGHLTSMAGAAKRGAYAFNLINDSGDVTDWCRGVLSSILTEFTPMEYLEELKSLKNTKGRFITQRPEWEQFGEAVTRQYPATSPIIDVLHRTGKVTLPELVTHLASQTPSLAESLFLKDAVVSENQAIGDLSLGDSSLYSGTGVCQFKSVLFHLGVLTSAGASTDYLHPPDQVWALEPTVSSGEWV</sequence>
<comment type="caution">
    <text evidence="1">The sequence shown here is derived from an EMBL/GenBank/DDBJ whole genome shotgun (WGS) entry which is preliminary data.</text>
</comment>
<proteinExistence type="predicted"/>
<dbReference type="EMBL" id="AOLS01000061">
    <property type="protein sequence ID" value="EMA17285.1"/>
    <property type="molecule type" value="Genomic_DNA"/>
</dbReference>
<organism evidence="1 2">
    <name type="scientific">Haloarcula marismortui ATCC 33799</name>
    <dbReference type="NCBI Taxonomy" id="662475"/>
    <lineage>
        <taxon>Archaea</taxon>
        <taxon>Methanobacteriati</taxon>
        <taxon>Methanobacteriota</taxon>
        <taxon>Stenosarchaea group</taxon>
        <taxon>Halobacteria</taxon>
        <taxon>Halobacteriales</taxon>
        <taxon>Haloarculaceae</taxon>
        <taxon>Haloarcula</taxon>
    </lineage>
</organism>
<dbReference type="RefSeq" id="WP_007189247.1">
    <property type="nucleotide sequence ID" value="NZ_AOLS01000061.1"/>
</dbReference>
<gene>
    <name evidence="1" type="ORF">C435_11310</name>
</gene>
<name>M0KBR3_9EURY</name>
<protein>
    <submittedName>
        <fullName evidence="1">Uncharacterized protein</fullName>
    </submittedName>
</protein>
<dbReference type="AlphaFoldDB" id="M0KBR3"/>
<accession>M0KBR3</accession>
<reference evidence="1 2" key="1">
    <citation type="journal article" date="2014" name="PLoS Genet.">
        <title>Phylogenetically driven sequencing of extremely halophilic archaea reveals strategies for static and dynamic osmo-response.</title>
        <authorList>
            <person name="Becker E.A."/>
            <person name="Seitzer P.M."/>
            <person name="Tritt A."/>
            <person name="Larsen D."/>
            <person name="Krusor M."/>
            <person name="Yao A.I."/>
            <person name="Wu D."/>
            <person name="Madern D."/>
            <person name="Eisen J.A."/>
            <person name="Darling A.E."/>
            <person name="Facciotti M.T."/>
        </authorList>
    </citation>
    <scope>NUCLEOTIDE SEQUENCE [LARGE SCALE GENOMIC DNA]</scope>
    <source>
        <strain evidence="1 2">ATCC 33799</strain>
    </source>
</reference>
<evidence type="ECO:0000313" key="2">
    <source>
        <dbReference type="Proteomes" id="UP000011687"/>
    </source>
</evidence>
<dbReference type="Proteomes" id="UP000011687">
    <property type="component" value="Unassembled WGS sequence"/>
</dbReference>